<gene>
    <name evidence="1" type="ORF">M6B38_117805</name>
</gene>
<name>A0AAX6HIE2_IRIPA</name>
<sequence length="81" mass="9032">MFGTFSWKCCSRVLEHSWVRGVCLTPWKSILDQLESSPGYRQCSCPFDLCSKKCVCTSLFVSDQDADRVQVCVSIVESAGS</sequence>
<reference evidence="1" key="1">
    <citation type="journal article" date="2023" name="GigaByte">
        <title>Genome assembly of the bearded iris, Iris pallida Lam.</title>
        <authorList>
            <person name="Bruccoleri R.E."/>
            <person name="Oakeley E.J."/>
            <person name="Faust A.M.E."/>
            <person name="Altorfer M."/>
            <person name="Dessus-Babus S."/>
            <person name="Burckhardt D."/>
            <person name="Oertli M."/>
            <person name="Naumann U."/>
            <person name="Petersen F."/>
            <person name="Wong J."/>
        </authorList>
    </citation>
    <scope>NUCLEOTIDE SEQUENCE</scope>
    <source>
        <strain evidence="1">GSM-AAB239-AS_SAM_17_03QT</strain>
    </source>
</reference>
<comment type="caution">
    <text evidence="1">The sequence shown here is derived from an EMBL/GenBank/DDBJ whole genome shotgun (WGS) entry which is preliminary data.</text>
</comment>
<protein>
    <submittedName>
        <fullName evidence="1">Uncharacterized protein</fullName>
    </submittedName>
</protein>
<reference evidence="1" key="2">
    <citation type="submission" date="2023-04" db="EMBL/GenBank/DDBJ databases">
        <authorList>
            <person name="Bruccoleri R.E."/>
            <person name="Oakeley E.J."/>
            <person name="Faust A.-M."/>
            <person name="Dessus-Babus S."/>
            <person name="Altorfer M."/>
            <person name="Burckhardt D."/>
            <person name="Oertli M."/>
            <person name="Naumann U."/>
            <person name="Petersen F."/>
            <person name="Wong J."/>
        </authorList>
    </citation>
    <scope>NUCLEOTIDE SEQUENCE</scope>
    <source>
        <strain evidence="1">GSM-AAB239-AS_SAM_17_03QT</strain>
        <tissue evidence="1">Leaf</tissue>
    </source>
</reference>
<accession>A0AAX6HIE2</accession>
<proteinExistence type="predicted"/>
<evidence type="ECO:0000313" key="1">
    <source>
        <dbReference type="EMBL" id="KAJ6840633.1"/>
    </source>
</evidence>
<evidence type="ECO:0000313" key="2">
    <source>
        <dbReference type="Proteomes" id="UP001140949"/>
    </source>
</evidence>
<organism evidence="1 2">
    <name type="scientific">Iris pallida</name>
    <name type="common">Sweet iris</name>
    <dbReference type="NCBI Taxonomy" id="29817"/>
    <lineage>
        <taxon>Eukaryota</taxon>
        <taxon>Viridiplantae</taxon>
        <taxon>Streptophyta</taxon>
        <taxon>Embryophyta</taxon>
        <taxon>Tracheophyta</taxon>
        <taxon>Spermatophyta</taxon>
        <taxon>Magnoliopsida</taxon>
        <taxon>Liliopsida</taxon>
        <taxon>Asparagales</taxon>
        <taxon>Iridaceae</taxon>
        <taxon>Iridoideae</taxon>
        <taxon>Irideae</taxon>
        <taxon>Iris</taxon>
    </lineage>
</organism>
<dbReference type="Proteomes" id="UP001140949">
    <property type="component" value="Unassembled WGS sequence"/>
</dbReference>
<keyword evidence="2" id="KW-1185">Reference proteome</keyword>
<dbReference type="AlphaFoldDB" id="A0AAX6HIE2"/>
<dbReference type="EMBL" id="JANAVB010009200">
    <property type="protein sequence ID" value="KAJ6840633.1"/>
    <property type="molecule type" value="Genomic_DNA"/>
</dbReference>